<comment type="caution">
    <text evidence="1">The sequence shown here is derived from an EMBL/GenBank/DDBJ whole genome shotgun (WGS) entry which is preliminary data.</text>
</comment>
<organism evidence="1 2">
    <name type="scientific">Eumeta variegata</name>
    <name type="common">Bagworm moth</name>
    <name type="synonym">Eumeta japonica</name>
    <dbReference type="NCBI Taxonomy" id="151549"/>
    <lineage>
        <taxon>Eukaryota</taxon>
        <taxon>Metazoa</taxon>
        <taxon>Ecdysozoa</taxon>
        <taxon>Arthropoda</taxon>
        <taxon>Hexapoda</taxon>
        <taxon>Insecta</taxon>
        <taxon>Pterygota</taxon>
        <taxon>Neoptera</taxon>
        <taxon>Endopterygota</taxon>
        <taxon>Lepidoptera</taxon>
        <taxon>Glossata</taxon>
        <taxon>Ditrysia</taxon>
        <taxon>Tineoidea</taxon>
        <taxon>Psychidae</taxon>
        <taxon>Oiketicinae</taxon>
        <taxon>Eumeta</taxon>
    </lineage>
</organism>
<evidence type="ECO:0000313" key="1">
    <source>
        <dbReference type="EMBL" id="GBP20166.1"/>
    </source>
</evidence>
<evidence type="ECO:0000313" key="2">
    <source>
        <dbReference type="Proteomes" id="UP000299102"/>
    </source>
</evidence>
<dbReference type="Proteomes" id="UP000299102">
    <property type="component" value="Unassembled WGS sequence"/>
</dbReference>
<keyword evidence="2" id="KW-1185">Reference proteome</keyword>
<proteinExistence type="predicted"/>
<reference evidence="1 2" key="1">
    <citation type="journal article" date="2019" name="Commun. Biol.">
        <title>The bagworm genome reveals a unique fibroin gene that provides high tensile strength.</title>
        <authorList>
            <person name="Kono N."/>
            <person name="Nakamura H."/>
            <person name="Ohtoshi R."/>
            <person name="Tomita M."/>
            <person name="Numata K."/>
            <person name="Arakawa K."/>
        </authorList>
    </citation>
    <scope>NUCLEOTIDE SEQUENCE [LARGE SCALE GENOMIC DNA]</scope>
</reference>
<protein>
    <submittedName>
        <fullName evidence="1">Uncharacterized protein</fullName>
    </submittedName>
</protein>
<accession>A0A4C1U2V7</accession>
<dbReference type="EMBL" id="BGZK01000115">
    <property type="protein sequence ID" value="GBP20166.1"/>
    <property type="molecule type" value="Genomic_DNA"/>
</dbReference>
<gene>
    <name evidence="1" type="ORF">EVAR_5597_1</name>
</gene>
<name>A0A4C1U2V7_EUMVA</name>
<sequence>MLLSCLRQGSKVEIYMCQECLPPGLDIVRRSSLPTLPRRTNWFILHYGRKGACVPRIALRSNRIRTGLSKQTSDTSGVRKADGHTQTTRTWRRVRIENFHLTGAERSTYEQNDVVRWKFGCRKTVKKLHRTCDSLGSL</sequence>
<dbReference type="AlphaFoldDB" id="A0A4C1U2V7"/>